<dbReference type="Proteomes" id="UP000433483">
    <property type="component" value="Unassembled WGS sequence"/>
</dbReference>
<accession>A0A6A3XNI9</accession>
<feature type="region of interest" description="Disordered" evidence="4">
    <location>
        <begin position="404"/>
        <end position="456"/>
    </location>
</feature>
<dbReference type="SUPFAM" id="SSF54001">
    <property type="entry name" value="Cysteine proteinases"/>
    <property type="match status" value="1"/>
</dbReference>
<dbReference type="InterPro" id="IPR003653">
    <property type="entry name" value="Peptidase_C48_C"/>
</dbReference>
<keyword evidence="3" id="KW-0378">Hydrolase</keyword>
<comment type="caution">
    <text evidence="6">The sequence shown here is derived from an EMBL/GenBank/DDBJ whole genome shotgun (WGS) entry which is preliminary data.</text>
</comment>
<dbReference type="InterPro" id="IPR048324">
    <property type="entry name" value="ZSWIM1-3_RNaseH-like"/>
</dbReference>
<evidence type="ECO:0000256" key="4">
    <source>
        <dbReference type="SAM" id="MobiDB-lite"/>
    </source>
</evidence>
<evidence type="ECO:0000256" key="1">
    <source>
        <dbReference type="ARBA" id="ARBA00005234"/>
    </source>
</evidence>
<feature type="region of interest" description="Disordered" evidence="4">
    <location>
        <begin position="345"/>
        <end position="385"/>
    </location>
</feature>
<feature type="domain" description="Ubiquitin-like protease family profile" evidence="5">
    <location>
        <begin position="633"/>
        <end position="785"/>
    </location>
</feature>
<keyword evidence="7" id="KW-1185">Reference proteome</keyword>
<dbReference type="EMBL" id="QXGB01000750">
    <property type="protein sequence ID" value="KAE9205231.1"/>
    <property type="molecule type" value="Genomic_DNA"/>
</dbReference>
<evidence type="ECO:0000313" key="6">
    <source>
        <dbReference type="EMBL" id="KAE9205231.1"/>
    </source>
</evidence>
<dbReference type="PANTHER" id="PTHR31569">
    <property type="entry name" value="SWIM-TYPE DOMAIN-CONTAINING PROTEIN"/>
    <property type="match status" value="1"/>
</dbReference>
<feature type="compositionally biased region" description="Low complexity" evidence="4">
    <location>
        <begin position="351"/>
        <end position="374"/>
    </location>
</feature>
<dbReference type="Pfam" id="PF21056">
    <property type="entry name" value="ZSWIM1-3_RNaseH-like"/>
    <property type="match status" value="1"/>
</dbReference>
<organism evidence="6 7">
    <name type="scientific">Phytophthora fragariae</name>
    <dbReference type="NCBI Taxonomy" id="53985"/>
    <lineage>
        <taxon>Eukaryota</taxon>
        <taxon>Sar</taxon>
        <taxon>Stramenopiles</taxon>
        <taxon>Oomycota</taxon>
        <taxon>Peronosporomycetes</taxon>
        <taxon>Peronosporales</taxon>
        <taxon>Peronosporaceae</taxon>
        <taxon>Phytophthora</taxon>
    </lineage>
</organism>
<feature type="non-terminal residue" evidence="6">
    <location>
        <position position="1"/>
    </location>
</feature>
<protein>
    <recommendedName>
        <fullName evidence="5">Ubiquitin-like protease family profile domain-containing protein</fullName>
    </recommendedName>
</protein>
<dbReference type="AlphaFoldDB" id="A0A6A3XNI9"/>
<dbReference type="PROSITE" id="PS50600">
    <property type="entry name" value="ULP_PROTEASE"/>
    <property type="match status" value="1"/>
</dbReference>
<keyword evidence="2" id="KW-0645">Protease</keyword>
<evidence type="ECO:0000259" key="5">
    <source>
        <dbReference type="PROSITE" id="PS50600"/>
    </source>
</evidence>
<dbReference type="InterPro" id="IPR052579">
    <property type="entry name" value="Zinc_finger_SWIM"/>
</dbReference>
<sequence>GQYVHHSLMENESAECLSDAIQSFKFSNPSWDQVKVIVIDKDMGELGLLEKEFGDVRVILCHFHLKKYIRTEMAKSEYGGPSSFDKNQVEDAVDLMRQATSLDEYTKYLKYLYFLLDGVQLGVDDDVPEATHPFLKYFMRNWNAMKERWALYARLDIPHLGNHTNNRLESSWGHIKDILKSDMALDECVDTLMFLQAVAEMEYAKKITGVGQMRYDGADDELEKLACEVSSYAYRLVERQYWIARDRKTHYNMYTIHSTMSVLTSEGDHTVSYHVDSSNIADIMSRNGTFVFGEMMNALKAFEEIIKDGVAPNVVRRRASATVDQGDIDASSECSDIVEEVLRPTRGQCQTPTSDVPDGTDTVPTGTSVTPSVPAGTGTAPEDTSAVSIGICDDVAVPSHVTVASTVSKRPHETSSSSESADSFRINKSATSRGRPKVHKQQNLSQKKQRMDQGRKTAAKLVQGTLFPVRSVRNVTAVLNNDYSYEDAQQVLTSITVRTLPKTKRVIAGIYSRSDFQTDIRYVFPHQFVRKAQSAILAFRRSLADGSSDDGVAVKVPRFGNYASDNINAMDRWHTSMEYLSDSEEAINWAVSTSSKRFGVPEELDEGVPGDPQEREVALKRILLRGDRSTPFGSVPYRLLLSFVGDNWVDDAAMGHGIALLQREHANLGVVNPIFHRFKERDDQFKAVLQGSPFQESNHQVLIPLHVQDNHWSGVIFDFRRESRGITIFDPLQAKKSRYYDACEQKLKDFFAELCERLTVTRETKLRQPDAASCGVVVLLFFECKLRGIPLPSKLTPALIRFLRLRYLLKCLP</sequence>
<comment type="similarity">
    <text evidence="1">Belongs to the peptidase C48 family.</text>
</comment>
<dbReference type="GO" id="GO:0006508">
    <property type="term" value="P:proteolysis"/>
    <property type="evidence" value="ECO:0007669"/>
    <property type="project" value="UniProtKB-KW"/>
</dbReference>
<proteinExistence type="inferred from homology"/>
<dbReference type="Pfam" id="PF02902">
    <property type="entry name" value="Peptidase_C48"/>
    <property type="match status" value="1"/>
</dbReference>
<dbReference type="InterPro" id="IPR038765">
    <property type="entry name" value="Papain-like_cys_pep_sf"/>
</dbReference>
<gene>
    <name evidence="6" type="ORF">PF005_g13482</name>
</gene>
<evidence type="ECO:0000256" key="3">
    <source>
        <dbReference type="ARBA" id="ARBA00022801"/>
    </source>
</evidence>
<dbReference type="OrthoDB" id="128191at2759"/>
<evidence type="ECO:0000313" key="7">
    <source>
        <dbReference type="Proteomes" id="UP000433483"/>
    </source>
</evidence>
<reference evidence="6 7" key="1">
    <citation type="submission" date="2018-08" db="EMBL/GenBank/DDBJ databases">
        <title>Genomic investigation of the strawberry pathogen Phytophthora fragariae indicates pathogenicity is determined by transcriptional variation in three key races.</title>
        <authorList>
            <person name="Adams T.M."/>
            <person name="Armitage A.D."/>
            <person name="Sobczyk M.K."/>
            <person name="Bates H.J."/>
            <person name="Dunwell J.M."/>
            <person name="Nellist C.F."/>
            <person name="Harrison R.J."/>
        </authorList>
    </citation>
    <scope>NUCLEOTIDE SEQUENCE [LARGE SCALE GENOMIC DNA]</scope>
    <source>
        <strain evidence="6 7">NOV-27</strain>
    </source>
</reference>
<name>A0A6A3XNI9_9STRA</name>
<evidence type="ECO:0000256" key="2">
    <source>
        <dbReference type="ARBA" id="ARBA00022670"/>
    </source>
</evidence>
<dbReference type="GO" id="GO:0008234">
    <property type="term" value="F:cysteine-type peptidase activity"/>
    <property type="evidence" value="ECO:0007669"/>
    <property type="project" value="InterPro"/>
</dbReference>
<dbReference type="Gene3D" id="3.40.395.10">
    <property type="entry name" value="Adenoviral Proteinase, Chain A"/>
    <property type="match status" value="1"/>
</dbReference>
<dbReference type="PANTHER" id="PTHR31569:SF4">
    <property type="entry name" value="SWIM-TYPE DOMAIN-CONTAINING PROTEIN"/>
    <property type="match status" value="1"/>
</dbReference>